<proteinExistence type="predicted"/>
<sequence length="190" mass="23585">MPLPFLRTAIVAITAMGLGACSTYGNDGFYGPGVSVGYNAGNYSPYYGWYDDFYYPGTGAYVWDRSGYRHAWSDRHRRYWTARRAGHRAYSDHWNDYRYERRGDYVRRDQRRYRDRQDARRYRERRREYREDRREYREQRRERVERAQRRDRLERGERRGRIERGERRARPDRSRVRNQRFRTPRTVPRD</sequence>
<feature type="compositionally biased region" description="Basic and acidic residues" evidence="1">
    <location>
        <begin position="155"/>
        <end position="175"/>
    </location>
</feature>
<accession>A0ABY5SWD2</accession>
<keyword evidence="3" id="KW-1185">Reference proteome</keyword>
<reference evidence="2" key="1">
    <citation type="submission" date="2022-02" db="EMBL/GenBank/DDBJ databases">
        <title>Qipengyuania spongiae sp. nov., isolated from marine sponge.</title>
        <authorList>
            <person name="Li Z."/>
            <person name="Zhang M."/>
        </authorList>
    </citation>
    <scope>NUCLEOTIDE SEQUENCE</scope>
    <source>
        <strain evidence="2">PHS-Z21</strain>
    </source>
</reference>
<feature type="region of interest" description="Disordered" evidence="1">
    <location>
        <begin position="155"/>
        <end position="190"/>
    </location>
</feature>
<gene>
    <name evidence="2" type="ORF">L1F33_09730</name>
</gene>
<dbReference type="Proteomes" id="UP001065265">
    <property type="component" value="Chromosome"/>
</dbReference>
<evidence type="ECO:0008006" key="4">
    <source>
        <dbReference type="Google" id="ProtNLM"/>
    </source>
</evidence>
<organism evidence="2 3">
    <name type="scientific">Qipengyuania spongiae</name>
    <dbReference type="NCBI Taxonomy" id="2909673"/>
    <lineage>
        <taxon>Bacteria</taxon>
        <taxon>Pseudomonadati</taxon>
        <taxon>Pseudomonadota</taxon>
        <taxon>Alphaproteobacteria</taxon>
        <taxon>Sphingomonadales</taxon>
        <taxon>Erythrobacteraceae</taxon>
        <taxon>Qipengyuania</taxon>
    </lineage>
</organism>
<dbReference type="PROSITE" id="PS51257">
    <property type="entry name" value="PROKAR_LIPOPROTEIN"/>
    <property type="match status" value="1"/>
</dbReference>
<evidence type="ECO:0000256" key="1">
    <source>
        <dbReference type="SAM" id="MobiDB-lite"/>
    </source>
</evidence>
<evidence type="ECO:0000313" key="3">
    <source>
        <dbReference type="Proteomes" id="UP001065265"/>
    </source>
</evidence>
<evidence type="ECO:0000313" key="2">
    <source>
        <dbReference type="EMBL" id="UVI38534.1"/>
    </source>
</evidence>
<protein>
    <recommendedName>
        <fullName evidence="4">Peptidase</fullName>
    </recommendedName>
</protein>
<dbReference type="EMBL" id="CP092471">
    <property type="protein sequence ID" value="UVI38534.1"/>
    <property type="molecule type" value="Genomic_DNA"/>
</dbReference>
<dbReference type="RefSeq" id="WP_265557702.1">
    <property type="nucleotide sequence ID" value="NZ_CP092471.1"/>
</dbReference>
<name>A0ABY5SWD2_9SPHN</name>